<evidence type="ECO:0000313" key="2">
    <source>
        <dbReference type="EMBL" id="MBN3577265.1"/>
    </source>
</evidence>
<keyword evidence="1" id="KW-0472">Membrane</keyword>
<proteinExistence type="predicted"/>
<comment type="caution">
    <text evidence="2">The sequence shown here is derived from an EMBL/GenBank/DDBJ whole genome shotgun (WGS) entry which is preliminary data.</text>
</comment>
<sequence length="318" mass="37293">MQRKKNHGVLLGYQYPQKLVNWREKITQRIPIEPEQDPLEPFMEVTEDALAVRDSLHNLRLPYLVPLVIALWFIVFNVVGDLGLNKASINTGKKRLAEYQIMEERGDYFNDYFKENYAFYKVVFGKDGDYSLWGYSRAIFAYGTENQQESLIVDLVIAGVSLSLAILFSFVLFKMPRPADIYFDRKRGIVYTWASGRIGACRFENLGFLEHRTGLHLYLYWEKGGGQVGYCTEATVIQPTGKITLNREKDNDYFLAQIFNYMDKGRSAIITESEFFRERPMTYFRLDKRPERFEERLEKILELEEELPLMYGRIQVPN</sequence>
<protein>
    <recommendedName>
        <fullName evidence="4">RDD domain-containing protein</fullName>
    </recommendedName>
</protein>
<gene>
    <name evidence="2" type="ORF">JYA62_06225</name>
</gene>
<evidence type="ECO:0000256" key="1">
    <source>
        <dbReference type="SAM" id="Phobius"/>
    </source>
</evidence>
<evidence type="ECO:0000313" key="3">
    <source>
        <dbReference type="Proteomes" id="UP000779070"/>
    </source>
</evidence>
<evidence type="ECO:0008006" key="4">
    <source>
        <dbReference type="Google" id="ProtNLM"/>
    </source>
</evidence>
<organism evidence="2 3">
    <name type="scientific">Vibrio neptunius</name>
    <dbReference type="NCBI Taxonomy" id="170651"/>
    <lineage>
        <taxon>Bacteria</taxon>
        <taxon>Pseudomonadati</taxon>
        <taxon>Pseudomonadota</taxon>
        <taxon>Gammaproteobacteria</taxon>
        <taxon>Vibrionales</taxon>
        <taxon>Vibrionaceae</taxon>
        <taxon>Vibrio</taxon>
    </lineage>
</organism>
<keyword evidence="3" id="KW-1185">Reference proteome</keyword>
<dbReference type="EMBL" id="JAFHLB010000005">
    <property type="protein sequence ID" value="MBN3577265.1"/>
    <property type="molecule type" value="Genomic_DNA"/>
</dbReference>
<keyword evidence="1" id="KW-0812">Transmembrane</keyword>
<dbReference type="RefSeq" id="WP_206369350.1">
    <property type="nucleotide sequence ID" value="NZ_CAWPTQ010000154.1"/>
</dbReference>
<feature type="transmembrane region" description="Helical" evidence="1">
    <location>
        <begin position="151"/>
        <end position="173"/>
    </location>
</feature>
<reference evidence="2 3" key="1">
    <citation type="submission" date="2021-02" db="EMBL/GenBank/DDBJ databases">
        <title>Draft Genome Sequences of 5 Vibrio neptunius Strains Isolated From of Bivalve Hatcheries.</title>
        <authorList>
            <person name="Galvis F."/>
            <person name="Barja J.L."/>
            <person name="Lemos M.L."/>
            <person name="Balado M."/>
        </authorList>
    </citation>
    <scope>NUCLEOTIDE SEQUENCE [LARGE SCALE GENOMIC DNA]</scope>
    <source>
        <strain evidence="2 3">PP-145.98</strain>
    </source>
</reference>
<dbReference type="Proteomes" id="UP000779070">
    <property type="component" value="Unassembled WGS sequence"/>
</dbReference>
<keyword evidence="1" id="KW-1133">Transmembrane helix</keyword>
<name>A0ABS2ZZT4_9VIBR</name>
<feature type="transmembrane region" description="Helical" evidence="1">
    <location>
        <begin position="61"/>
        <end position="80"/>
    </location>
</feature>
<accession>A0ABS2ZZT4</accession>